<dbReference type="RefSeq" id="YP_009203256.1">
    <property type="nucleotide sequence ID" value="NC_028851.1"/>
</dbReference>
<evidence type="ECO:0000313" key="1">
    <source>
        <dbReference type="EMBL" id="ALA12320.1"/>
    </source>
</evidence>
<organism evidence="1 2">
    <name type="scientific">Paenibacillus phage Fern</name>
    <dbReference type="NCBI Taxonomy" id="1636255"/>
    <lineage>
        <taxon>Viruses</taxon>
        <taxon>Duplodnaviria</taxon>
        <taxon>Heunggongvirae</taxon>
        <taxon>Uroviricota</taxon>
        <taxon>Caudoviricetes</taxon>
        <taxon>Fernvirus</taxon>
        <taxon>Fernvirus fern</taxon>
    </lineage>
</organism>
<dbReference type="Proteomes" id="UP000203417">
    <property type="component" value="Segment"/>
</dbReference>
<protein>
    <submittedName>
        <fullName evidence="1">Uncharacterized protein</fullName>
    </submittedName>
</protein>
<reference evidence="1 2" key="1">
    <citation type="journal article" date="2015" name="Genome Announc.">
        <title>Complete Genome Sequences of Nine Phages Capable of Infecting Paenibacillus larvae, the Causative Agent of American Foulbrood Disease in Honeybees.</title>
        <authorList>
            <person name="Tsourkas P.K."/>
            <person name="Yost D.G."/>
            <person name="Krohn A."/>
            <person name="LeBlanc L."/>
            <person name="Zhang A."/>
            <person name="Stamereilers C."/>
            <person name="Amy P.S."/>
        </authorList>
    </citation>
    <scope>NUCLEOTIDE SEQUENCE [LARGE SCALE GENOMIC DNA]</scope>
</reference>
<dbReference type="GeneID" id="26630202"/>
<accession>A0A0K2CXU0</accession>
<sequence>MELIEERNGFKIYRREESELGYFSSMWYVVFHRDFNGVWINEYENIDEAEKFCDKEDADYWENQICKF</sequence>
<evidence type="ECO:0000313" key="2">
    <source>
        <dbReference type="Proteomes" id="UP000203417"/>
    </source>
</evidence>
<proteinExistence type="predicted"/>
<dbReference type="OrthoDB" id="29184at10239"/>
<name>A0A0K2CXU0_9CAUD</name>
<gene>
    <name evidence="1" type="ORF">FERN_54</name>
</gene>
<dbReference type="EMBL" id="KT361649">
    <property type="protein sequence ID" value="ALA12320.1"/>
    <property type="molecule type" value="Genomic_DNA"/>
</dbReference>
<keyword evidence="2" id="KW-1185">Reference proteome</keyword>
<dbReference type="KEGG" id="vg:26630202"/>